<feature type="compositionally biased region" description="Acidic residues" evidence="26">
    <location>
        <begin position="1832"/>
        <end position="1882"/>
    </location>
</feature>
<feature type="region of interest" description="Disordered" evidence="26">
    <location>
        <begin position="1934"/>
        <end position="1958"/>
    </location>
</feature>
<feature type="compositionally biased region" description="Low complexity" evidence="26">
    <location>
        <begin position="1647"/>
        <end position="1660"/>
    </location>
</feature>
<evidence type="ECO:0000256" key="24">
    <source>
        <dbReference type="ARBA" id="ARBA00077074"/>
    </source>
</evidence>
<keyword evidence="8" id="KW-0813">Transport</keyword>
<feature type="region of interest" description="Disordered" evidence="26">
    <location>
        <begin position="2105"/>
        <end position="2187"/>
    </location>
</feature>
<keyword evidence="18" id="KW-0906">Nuclear pore complex</keyword>
<feature type="region of interest" description="Disordered" evidence="26">
    <location>
        <begin position="933"/>
        <end position="961"/>
    </location>
</feature>
<dbReference type="PANTHER" id="PTHR18898:SF4">
    <property type="entry name" value="NUCLEOPROTEIN TPR"/>
    <property type="match status" value="1"/>
</dbReference>
<feature type="coiled-coil region" evidence="25">
    <location>
        <begin position="397"/>
        <end position="455"/>
    </location>
</feature>
<feature type="coiled-coil region" evidence="25">
    <location>
        <begin position="1206"/>
        <end position="1371"/>
    </location>
</feature>
<dbReference type="Ensembl" id="ENSSAUT00010039799.1">
    <property type="protein sequence ID" value="ENSSAUP00010037788.1"/>
    <property type="gene ID" value="ENSSAUG00010014516.1"/>
</dbReference>
<feature type="compositionally biased region" description="Polar residues" evidence="26">
    <location>
        <begin position="2105"/>
        <end position="2124"/>
    </location>
</feature>
<feature type="compositionally biased region" description="Low complexity" evidence="26">
    <location>
        <begin position="604"/>
        <end position="613"/>
    </location>
</feature>
<dbReference type="PANTHER" id="PTHR18898">
    <property type="entry name" value="NUCLEOPROTEIN TPR-RELATED"/>
    <property type="match status" value="1"/>
</dbReference>
<dbReference type="Pfam" id="PF07926">
    <property type="entry name" value="TPR_MLP1_2"/>
    <property type="match status" value="1"/>
</dbReference>
<keyword evidence="10" id="KW-0963">Cytoplasm</keyword>
<evidence type="ECO:0000256" key="18">
    <source>
        <dbReference type="ARBA" id="ARBA00023132"/>
    </source>
</evidence>
<feature type="domain" description="Nucleoprotein TPR/MPL1" evidence="28">
    <location>
        <begin position="138"/>
        <end position="216"/>
    </location>
</feature>
<proteinExistence type="inferred from homology"/>
<keyword evidence="19" id="KW-0472">Membrane</keyword>
<keyword evidence="20" id="KW-0206">Cytoskeleton</keyword>
<evidence type="ECO:0000256" key="22">
    <source>
        <dbReference type="ARBA" id="ARBA00023306"/>
    </source>
</evidence>
<evidence type="ECO:0000256" key="2">
    <source>
        <dbReference type="ARBA" id="ARBA00004335"/>
    </source>
</evidence>
<keyword evidence="9" id="KW-0158">Chromosome</keyword>
<keyword evidence="14" id="KW-0995">Kinetochore</keyword>
<keyword evidence="22" id="KW-0131">Cell cycle</keyword>
<dbReference type="InterPro" id="IPR057974">
    <property type="entry name" value="NUA/TPR/MLP1-2-like_dom"/>
</dbReference>
<evidence type="ECO:0000256" key="5">
    <source>
        <dbReference type="ARBA" id="ARBA00004629"/>
    </source>
</evidence>
<dbReference type="GeneTree" id="ENSGT00730000111014"/>
<dbReference type="GO" id="GO:0051301">
    <property type="term" value="P:cell division"/>
    <property type="evidence" value="ECO:0007669"/>
    <property type="project" value="UniProtKB-KW"/>
</dbReference>
<feature type="compositionally biased region" description="Basic and acidic residues" evidence="26">
    <location>
        <begin position="657"/>
        <end position="673"/>
    </location>
</feature>
<feature type="region of interest" description="Disordered" evidence="26">
    <location>
        <begin position="2043"/>
        <end position="2062"/>
    </location>
</feature>
<reference evidence="30" key="2">
    <citation type="submission" date="2025-08" db="UniProtKB">
        <authorList>
            <consortium name="Ensembl"/>
        </authorList>
    </citation>
    <scope>IDENTIFICATION</scope>
</reference>
<evidence type="ECO:0000259" key="27">
    <source>
        <dbReference type="Pfam" id="PF07926"/>
    </source>
</evidence>
<evidence type="ECO:0000256" key="1">
    <source>
        <dbReference type="ARBA" id="ARBA00004186"/>
    </source>
</evidence>
<evidence type="ECO:0000313" key="31">
    <source>
        <dbReference type="Proteomes" id="UP000472265"/>
    </source>
</evidence>
<feature type="coiled-coil region" evidence="25">
    <location>
        <begin position="513"/>
        <end position="573"/>
    </location>
</feature>
<keyword evidence="15" id="KW-0653">Protein transport</keyword>
<evidence type="ECO:0000256" key="14">
    <source>
        <dbReference type="ARBA" id="ARBA00022838"/>
    </source>
</evidence>
<feature type="compositionally biased region" description="Low complexity" evidence="26">
    <location>
        <begin position="2174"/>
        <end position="2187"/>
    </location>
</feature>
<evidence type="ECO:0000256" key="13">
    <source>
        <dbReference type="ARBA" id="ARBA00022816"/>
    </source>
</evidence>
<dbReference type="GO" id="GO:0005643">
    <property type="term" value="C:nuclear pore"/>
    <property type="evidence" value="ECO:0007669"/>
    <property type="project" value="UniProtKB-SubCell"/>
</dbReference>
<keyword evidence="21" id="KW-0539">Nucleus</keyword>
<protein>
    <recommendedName>
        <fullName evidence="7">Nucleoprotein TPR</fullName>
    </recommendedName>
    <alternativeName>
        <fullName evidence="24">NPC-associated intranuclear protein</fullName>
    </alternativeName>
</protein>
<keyword evidence="11" id="KW-0132">Cell division</keyword>
<dbReference type="InterPro" id="IPR057577">
    <property type="entry name" value="Nucleoprot-TPR/MLP1_dom"/>
</dbReference>
<evidence type="ECO:0000256" key="3">
    <source>
        <dbReference type="ARBA" id="ARBA00004567"/>
    </source>
</evidence>
<feature type="region of interest" description="Disordered" evidence="26">
    <location>
        <begin position="1725"/>
        <end position="1747"/>
    </location>
</feature>
<feature type="domain" description="Nucleoprotein TPR/MLP1-2" evidence="27">
    <location>
        <begin position="974"/>
        <end position="1103"/>
    </location>
</feature>
<keyword evidence="16" id="KW-0811">Translocation</keyword>
<accession>A0A671WII3</accession>
<feature type="region of interest" description="Disordered" evidence="26">
    <location>
        <begin position="1831"/>
        <end position="1893"/>
    </location>
</feature>
<evidence type="ECO:0000256" key="12">
    <source>
        <dbReference type="ARBA" id="ARBA00022776"/>
    </source>
</evidence>
<feature type="compositionally biased region" description="Polar residues" evidence="26">
    <location>
        <begin position="1934"/>
        <end position="1947"/>
    </location>
</feature>
<dbReference type="Pfam" id="PF25481">
    <property type="entry name" value="Nucleoprot-TPR"/>
    <property type="match status" value="1"/>
</dbReference>
<dbReference type="GO" id="GO:0006406">
    <property type="term" value="P:mRNA export from nucleus"/>
    <property type="evidence" value="ECO:0007669"/>
    <property type="project" value="TreeGrafter"/>
</dbReference>
<keyword evidence="17 25" id="KW-0175">Coiled coil</keyword>
<feature type="region of interest" description="Disordered" evidence="26">
    <location>
        <begin position="657"/>
        <end position="678"/>
    </location>
</feature>
<evidence type="ECO:0000256" key="11">
    <source>
        <dbReference type="ARBA" id="ARBA00022618"/>
    </source>
</evidence>
<evidence type="ECO:0000256" key="8">
    <source>
        <dbReference type="ARBA" id="ARBA00022448"/>
    </source>
</evidence>
<keyword evidence="12" id="KW-0498">Mitosis</keyword>
<evidence type="ECO:0000259" key="28">
    <source>
        <dbReference type="Pfam" id="PF25481"/>
    </source>
</evidence>
<dbReference type="SUPFAM" id="SSF57997">
    <property type="entry name" value="Tropomyosin"/>
    <property type="match status" value="1"/>
</dbReference>
<evidence type="ECO:0000256" key="17">
    <source>
        <dbReference type="ARBA" id="ARBA00023054"/>
    </source>
</evidence>
<dbReference type="InterPro" id="IPR012929">
    <property type="entry name" value="Nucleoprot-TPR/MLP1-2_dom"/>
</dbReference>
<reference evidence="30" key="1">
    <citation type="submission" date="2021-04" db="EMBL/GenBank/DDBJ databases">
        <authorList>
            <consortium name="Wellcome Sanger Institute Data Sharing"/>
        </authorList>
    </citation>
    <scope>NUCLEOTIDE SEQUENCE [LARGE SCALE GENOMIC DNA]</scope>
</reference>
<evidence type="ECO:0000256" key="16">
    <source>
        <dbReference type="ARBA" id="ARBA00023010"/>
    </source>
</evidence>
<keyword evidence="13" id="KW-0509">mRNA transport</keyword>
<feature type="compositionally biased region" description="Basic and acidic residues" evidence="26">
    <location>
        <begin position="1540"/>
        <end position="1564"/>
    </location>
</feature>
<evidence type="ECO:0000256" key="25">
    <source>
        <dbReference type="SAM" id="Coils"/>
    </source>
</evidence>
<dbReference type="GO" id="GO:0031965">
    <property type="term" value="C:nuclear membrane"/>
    <property type="evidence" value="ECO:0007669"/>
    <property type="project" value="UniProtKB-SubCell"/>
</dbReference>
<dbReference type="FunFam" id="1.10.287.1490:FF:000004">
    <property type="entry name" value="nucleoprotein TPR isoform X2"/>
    <property type="match status" value="1"/>
</dbReference>
<evidence type="ECO:0000256" key="19">
    <source>
        <dbReference type="ARBA" id="ARBA00023136"/>
    </source>
</evidence>
<reference evidence="30" key="3">
    <citation type="submission" date="2025-09" db="UniProtKB">
        <authorList>
            <consortium name="Ensembl"/>
        </authorList>
    </citation>
    <scope>IDENTIFICATION</scope>
</reference>
<dbReference type="Proteomes" id="UP000472265">
    <property type="component" value="Chromosome 11"/>
</dbReference>
<organism evidence="30 31">
    <name type="scientific">Sparus aurata</name>
    <name type="common">Gilthead sea bream</name>
    <dbReference type="NCBI Taxonomy" id="8175"/>
    <lineage>
        <taxon>Eukaryota</taxon>
        <taxon>Metazoa</taxon>
        <taxon>Chordata</taxon>
        <taxon>Craniata</taxon>
        <taxon>Vertebrata</taxon>
        <taxon>Euteleostomi</taxon>
        <taxon>Actinopterygii</taxon>
        <taxon>Neopterygii</taxon>
        <taxon>Teleostei</taxon>
        <taxon>Neoteleostei</taxon>
        <taxon>Acanthomorphata</taxon>
        <taxon>Eupercaria</taxon>
        <taxon>Spariformes</taxon>
        <taxon>Sparidae</taxon>
        <taxon>Sparus</taxon>
    </lineage>
</organism>
<evidence type="ECO:0000259" key="29">
    <source>
        <dbReference type="Pfam" id="PF25785"/>
    </source>
</evidence>
<sequence>MAALLLQELESSEISKLPKTVQNKLERILSDQQYEIDSLKAQQEQFRVDSEQHFFEKVKQLAQCQEAFLSQTQEHLKVKEEFTNFFFLFLSVNTNSLPHGTHVISVAPLDDLRQLNDKLVEVNTSKMALQMKLDELEAAEVNIKYKEKRMEQEKELLHGQTSWLNEELKAKSEELLSLSRQKGNEILELKCNLENKEDELKRLQDQVSSLKTSNENHQRQSEELVSKLKEAKEQQVTMEKKFRNELNANIKLSNLYKGAAADSEAKSEELSRAVEELHKLLKDAGEANKALEEKVQEMNGATDKSVAELKERIQVLEKELDNANELLSSSKLRGPVGTSVLTEEQMTTMSPTAAAVSKIKPGMKLTELYTAYLESQEQLQLERLENKRANKYLDDIVQEVEAKAPILKRQRDEHERMQKSVASLSAKLEQAVKEVHRLQKEADEANKRSSVMERDNQRCELQLVDMAQQVRVLLIELEEARGNHVVHEEELSSADVSSTSEVISQHLVTFRSVEELQKQNQRLLVALRELSDAQEKEEFEATGNKRGELEQSLNKAQTELESLKDQRSQQVKMTESIARQRDMYRVLLAQATGVSAPPEEFSLTSTPRRSPSSIPAAGTPTALVSMATESTEALEAKAALRQVSAVFSTYKKERVESDKALGEQNEKHQEQLSDLHSQNAKISTQLEFASKRYEMLQDNVESYRKEIASLREKEQKMAAAAQKHEQTIHTLNEDLRAAKEKVAMAEGHVESLRKERDMLKLVESRLNQEKETILGQQQTQNLLLTNLQTIQATLERSETDTRQRLNSQLEKQEREIAQLQKRLENEVEQRHLLSRNQEIQLMDAKRQLETQVALQQKTKELLNTAELELNTLRLQQGSSEARHPLSLQGSDHDREDLQGRLRLAETRAEELAENLRAVTSSMEQYRAMAQSLEESLDREKQVTEQARSSIEARMKEAEQQHRRLEEKLLEAAKEKQELEEQKRRAQASLEEQVYYITHFNLFLYIVIPNAKLAAEAQDKYEREMMLHAADVEALQAAKAQALQAVELRHQLEERAQRISAELLEARVSWEEQEKILKETSKMESRNEELQRQNTLLHEQIQTMSSKMADNLQRAASESSMGISLSEEGKSQDQVLEILRFVRREKEIAESRFEVAQGESLRYRLRVEHLERELKEVQDSLTNDILTQVTAKTLAQHDELMKKTETMSILMETNKMLREEKDKSEQELQLTQAKLQKLESDIMPLQQANSELSEKSGMLQAEKKILEEEIKRWKARTQHLVSQQKDSDPEEYKRLHLEKEAHLKRIQQLNEENSRLKAEAVRTSNLTTSLQSQMQNLRENISKVTDERNTLKKEAETKNQELQEKVRTITQVKKIGRRYKTQYDELKVEHDKMVAEAAAGPSQEEEARQASVQELQSLRDSLSQAEAKTRELEGQLENINKVITERETEARNAQEQTSRLQAELTRLRQDLQDKVSQEDALRQQMTEKEEKTRKAIVFAKQKINQLIASKDQLQKENDELKQQREELEVRVSALKSQYEGRLSRQERELRDLRGQQERQEQRDEPPEAGPSKTQEQQRSTEQRQISLKTTPAADRGRVNIHVLIFVSVSASTSEPPTANIKPTPVVATASKQPVNPGNKPTPRASIRPMITPATVPTPTPTATVMPTTQVETQEAMQSTDGPPVEHVTVYGSASGSVRSASPNVQTTMASPMLTVQQTQTQATAFVQPTQQQSVSHAEPANQEPPPVVIEATPSSQVEWPSTSSTSSVFGTVERQFFYSAYCFALQTEEFPALEEGDEGTASQSVAMDQEVTLSQSDTPDQLEREVIVIVTDTESEEDQEEEEEEEEEQEEEEEEEDEEEEEEDEEDEEEDDGEMGEEGEDSNEGSGDGNEAYEGDDTEVCLALTHNLDSDKWTSVDLSLSNVVLVEGSTMEAFSTEQPITSSGTRMPQSPRRPTHQLPPRLNIHPAQTSELGPPAQVQRIPVRRVPQLTPGVSGSQQHFFDEDDRMVPSTPTLVVPHRSDGFDQAIHSPQVAGVPRFRFGPSDDMPQTTSSSHSDLGQLASQGGLGMYESPLFLATHEEESGGRSVPTTPLQVAAPVTVFSEVAQSDTTEHASQSVPMVSTSTPGLVVPGAAGTGEERDDVFLESSAEVSVEPGLSQGDIEEPSQPSDKANLPSTSQEPSSSSAGTE</sequence>
<dbReference type="GO" id="GO:0034399">
    <property type="term" value="C:nuclear periphery"/>
    <property type="evidence" value="ECO:0007669"/>
    <property type="project" value="UniProtKB-ARBA"/>
</dbReference>
<evidence type="ECO:0000256" key="21">
    <source>
        <dbReference type="ARBA" id="ARBA00023242"/>
    </source>
</evidence>
<evidence type="ECO:0000256" key="4">
    <source>
        <dbReference type="ARBA" id="ARBA00004620"/>
    </source>
</evidence>
<evidence type="ECO:0000256" key="15">
    <source>
        <dbReference type="ARBA" id="ARBA00022927"/>
    </source>
</evidence>
<feature type="region of interest" description="Disordered" evidence="26">
    <location>
        <begin position="1536"/>
        <end position="1591"/>
    </location>
</feature>
<dbReference type="GO" id="GO:0006606">
    <property type="term" value="P:protein import into nucleus"/>
    <property type="evidence" value="ECO:0007669"/>
    <property type="project" value="InterPro"/>
</dbReference>
<feature type="domain" description="NUA/TPR/MLP1-2-like" evidence="29">
    <location>
        <begin position="441"/>
        <end position="538"/>
    </location>
</feature>
<dbReference type="GO" id="GO:0005819">
    <property type="term" value="C:spindle"/>
    <property type="evidence" value="ECO:0007669"/>
    <property type="project" value="UniProtKB-SubCell"/>
</dbReference>
<comment type="similarity">
    <text evidence="6">Belongs to the TPR family.</text>
</comment>
<dbReference type="Gene3D" id="1.10.287.1490">
    <property type="match status" value="1"/>
</dbReference>
<feature type="compositionally biased region" description="Basic and acidic residues" evidence="26">
    <location>
        <begin position="950"/>
        <end position="961"/>
    </location>
</feature>
<feature type="compositionally biased region" description="Polar residues" evidence="26">
    <location>
        <begin position="2045"/>
        <end position="2061"/>
    </location>
</feature>
<evidence type="ECO:0000256" key="26">
    <source>
        <dbReference type="SAM" id="MobiDB-lite"/>
    </source>
</evidence>
<dbReference type="GO" id="GO:0000776">
    <property type="term" value="C:kinetochore"/>
    <property type="evidence" value="ECO:0007669"/>
    <property type="project" value="UniProtKB-KW"/>
</dbReference>
<comment type="subcellular location">
    <subcellularLocation>
        <location evidence="5">Chromosome</location>
        <location evidence="5">Centromere</location>
        <location evidence="5">Kinetochore</location>
    </subcellularLocation>
    <subcellularLocation>
        <location evidence="1">Cytoplasm</location>
        <location evidence="1">Cytoskeleton</location>
        <location evidence="1">Spindle</location>
    </subcellularLocation>
    <subcellularLocation>
        <location evidence="2">Nucleus membrane</location>
        <topology evidence="2">Peripheral membrane protein</topology>
        <orientation evidence="2">Cytoplasmic side</orientation>
    </subcellularLocation>
    <subcellularLocation>
        <location evidence="4">Nucleus membrane</location>
        <topology evidence="4">Peripheral membrane protein</topology>
        <orientation evidence="4">Nucleoplasmic side</orientation>
    </subcellularLocation>
    <subcellularLocation>
        <location evidence="3">Nucleus</location>
        <location evidence="3">Nuclear pore complex</location>
    </subcellularLocation>
</comment>
<name>A0A671WII3_SPAAU</name>
<evidence type="ECO:0000256" key="9">
    <source>
        <dbReference type="ARBA" id="ARBA00022454"/>
    </source>
</evidence>
<feature type="compositionally biased region" description="Low complexity" evidence="26">
    <location>
        <begin position="1570"/>
        <end position="1583"/>
    </location>
</feature>
<evidence type="ECO:0000256" key="20">
    <source>
        <dbReference type="ARBA" id="ARBA00023212"/>
    </source>
</evidence>
<evidence type="ECO:0000256" key="7">
    <source>
        <dbReference type="ARBA" id="ARBA00019789"/>
    </source>
</evidence>
<evidence type="ECO:0000256" key="6">
    <source>
        <dbReference type="ARBA" id="ARBA00005274"/>
    </source>
</evidence>
<feature type="coiled-coil region" evidence="25">
    <location>
        <begin position="112"/>
        <end position="333"/>
    </location>
</feature>
<dbReference type="GO" id="GO:0017056">
    <property type="term" value="F:structural constituent of nuclear pore"/>
    <property type="evidence" value="ECO:0007669"/>
    <property type="project" value="TreeGrafter"/>
</dbReference>
<gene>
    <name evidence="30" type="primary">TPR</name>
    <name evidence="30" type="synonym">tprb</name>
</gene>
<feature type="region of interest" description="Disordered" evidence="26">
    <location>
        <begin position="1627"/>
        <end position="1660"/>
    </location>
</feature>
<dbReference type="GO" id="GO:1901673">
    <property type="term" value="P:regulation of mitotic spindle assembly"/>
    <property type="evidence" value="ECO:0007669"/>
    <property type="project" value="TreeGrafter"/>
</dbReference>
<keyword evidence="31" id="KW-1185">Reference proteome</keyword>
<feature type="coiled-coil region" evidence="25">
    <location>
        <begin position="1034"/>
        <end position="1106"/>
    </location>
</feature>
<dbReference type="Pfam" id="PF25785">
    <property type="entry name" value="TPR"/>
    <property type="match status" value="1"/>
</dbReference>
<evidence type="ECO:0000313" key="30">
    <source>
        <dbReference type="Ensembl" id="ENSSAUP00010037788.1"/>
    </source>
</evidence>
<feature type="region of interest" description="Disordered" evidence="26">
    <location>
        <begin position="596"/>
        <end position="618"/>
    </location>
</feature>
<evidence type="ECO:0000256" key="23">
    <source>
        <dbReference type="ARBA" id="ARBA00023328"/>
    </source>
</evidence>
<keyword evidence="23" id="KW-0137">Centromere</keyword>
<evidence type="ECO:0000256" key="10">
    <source>
        <dbReference type="ARBA" id="ARBA00022490"/>
    </source>
</evidence>